<reference evidence="2" key="1">
    <citation type="submission" date="2014-12" db="EMBL/GenBank/DDBJ databases">
        <title>Insight into the proteome of Arion vulgaris.</title>
        <authorList>
            <person name="Aradska J."/>
            <person name="Bulat T."/>
            <person name="Smidak R."/>
            <person name="Sarate P."/>
            <person name="Gangsoo J."/>
            <person name="Sialana F."/>
            <person name="Bilban M."/>
            <person name="Lubec G."/>
        </authorList>
    </citation>
    <scope>NUCLEOTIDE SEQUENCE</scope>
    <source>
        <tissue evidence="2">Skin</tissue>
    </source>
</reference>
<dbReference type="GO" id="GO:0043171">
    <property type="term" value="P:peptide catabolic process"/>
    <property type="evidence" value="ECO:0007669"/>
    <property type="project" value="TreeGrafter"/>
</dbReference>
<dbReference type="GO" id="GO:0008270">
    <property type="term" value="F:zinc ion binding"/>
    <property type="evidence" value="ECO:0007669"/>
    <property type="project" value="TreeGrafter"/>
</dbReference>
<dbReference type="InterPro" id="IPR042097">
    <property type="entry name" value="Aminopeptidase_N-like_N_sf"/>
</dbReference>
<feature type="non-terminal residue" evidence="2">
    <location>
        <position position="170"/>
    </location>
</feature>
<accession>A0A0B7AIE6</accession>
<dbReference type="InterPro" id="IPR045357">
    <property type="entry name" value="Aminopeptidase_N-like_N"/>
</dbReference>
<evidence type="ECO:0000313" key="2">
    <source>
        <dbReference type="EMBL" id="CEK80759.1"/>
    </source>
</evidence>
<proteinExistence type="predicted"/>
<dbReference type="InterPro" id="IPR050344">
    <property type="entry name" value="Peptidase_M1_aminopeptidases"/>
</dbReference>
<feature type="domain" description="Aminopeptidase N-like N-terminal" evidence="1">
    <location>
        <begin position="54"/>
        <end position="170"/>
    </location>
</feature>
<dbReference type="Pfam" id="PF17900">
    <property type="entry name" value="Peptidase_M1_N"/>
    <property type="match status" value="1"/>
</dbReference>
<sequence>SFMPAAVLCYRYLRKSLLSIQRIVSISKSERGPSNLHFTMSGKKFERLPKTAIPSNYNIRLVPNFEKFTFDGYEEIKVNLTAAVEEIKLNSNEIVIQKAIFKVDDQDLTPEVKYYKEQEEVGFKFASRVGPGHGVLQITFTGDLNDKMKGFYRSKYTVDGEERYAAVTQF</sequence>
<dbReference type="GO" id="GO:0070006">
    <property type="term" value="F:metalloaminopeptidase activity"/>
    <property type="evidence" value="ECO:0007669"/>
    <property type="project" value="TreeGrafter"/>
</dbReference>
<dbReference type="GO" id="GO:0005615">
    <property type="term" value="C:extracellular space"/>
    <property type="evidence" value="ECO:0007669"/>
    <property type="project" value="TreeGrafter"/>
</dbReference>
<feature type="non-terminal residue" evidence="2">
    <location>
        <position position="1"/>
    </location>
</feature>
<organism evidence="2">
    <name type="scientific">Arion vulgaris</name>
    <dbReference type="NCBI Taxonomy" id="1028688"/>
    <lineage>
        <taxon>Eukaryota</taxon>
        <taxon>Metazoa</taxon>
        <taxon>Spiralia</taxon>
        <taxon>Lophotrochozoa</taxon>
        <taxon>Mollusca</taxon>
        <taxon>Gastropoda</taxon>
        <taxon>Heterobranchia</taxon>
        <taxon>Euthyneura</taxon>
        <taxon>Panpulmonata</taxon>
        <taxon>Eupulmonata</taxon>
        <taxon>Stylommatophora</taxon>
        <taxon>Helicina</taxon>
        <taxon>Arionoidea</taxon>
        <taxon>Arionidae</taxon>
        <taxon>Arion</taxon>
    </lineage>
</organism>
<gene>
    <name evidence="2" type="primary">ORF122549</name>
</gene>
<dbReference type="AlphaFoldDB" id="A0A0B7AIE6"/>
<dbReference type="Gene3D" id="2.60.40.1730">
    <property type="entry name" value="tricorn interacting facor f3 domain"/>
    <property type="match status" value="1"/>
</dbReference>
<dbReference type="EMBL" id="HACG01033894">
    <property type="protein sequence ID" value="CEK80759.1"/>
    <property type="molecule type" value="Transcribed_RNA"/>
</dbReference>
<dbReference type="SUPFAM" id="SSF63737">
    <property type="entry name" value="Leukotriene A4 hydrolase N-terminal domain"/>
    <property type="match status" value="1"/>
</dbReference>
<dbReference type="PANTHER" id="PTHR11533">
    <property type="entry name" value="PROTEASE M1 ZINC METALLOPROTEASE"/>
    <property type="match status" value="1"/>
</dbReference>
<evidence type="ECO:0000259" key="1">
    <source>
        <dbReference type="Pfam" id="PF17900"/>
    </source>
</evidence>
<dbReference type="GO" id="GO:0016020">
    <property type="term" value="C:membrane"/>
    <property type="evidence" value="ECO:0007669"/>
    <property type="project" value="TreeGrafter"/>
</dbReference>
<dbReference type="GO" id="GO:0006508">
    <property type="term" value="P:proteolysis"/>
    <property type="evidence" value="ECO:0007669"/>
    <property type="project" value="TreeGrafter"/>
</dbReference>
<dbReference type="GO" id="GO:0005737">
    <property type="term" value="C:cytoplasm"/>
    <property type="evidence" value="ECO:0007669"/>
    <property type="project" value="TreeGrafter"/>
</dbReference>
<dbReference type="PANTHER" id="PTHR11533:SF174">
    <property type="entry name" value="PUROMYCIN-SENSITIVE AMINOPEPTIDASE-RELATED"/>
    <property type="match status" value="1"/>
</dbReference>
<protein>
    <recommendedName>
        <fullName evidence="1">Aminopeptidase N-like N-terminal domain-containing protein</fullName>
    </recommendedName>
</protein>
<dbReference type="GO" id="GO:0042277">
    <property type="term" value="F:peptide binding"/>
    <property type="evidence" value="ECO:0007669"/>
    <property type="project" value="TreeGrafter"/>
</dbReference>
<name>A0A0B7AIE6_9EUPU</name>